<protein>
    <submittedName>
        <fullName evidence="3">Uncharacterized protein</fullName>
    </submittedName>
</protein>
<organism evidence="3 4">
    <name type="scientific">Novosphingobium barchaimii LL02</name>
    <dbReference type="NCBI Taxonomy" id="1114963"/>
    <lineage>
        <taxon>Bacteria</taxon>
        <taxon>Pseudomonadati</taxon>
        <taxon>Pseudomonadota</taxon>
        <taxon>Alphaproteobacteria</taxon>
        <taxon>Sphingomonadales</taxon>
        <taxon>Sphingomonadaceae</taxon>
        <taxon>Novosphingobium</taxon>
    </lineage>
</organism>
<evidence type="ECO:0000313" key="4">
    <source>
        <dbReference type="Proteomes" id="UP000052268"/>
    </source>
</evidence>
<reference evidence="3 4" key="1">
    <citation type="journal article" date="2015" name="G3 (Bethesda)">
        <title>Insights into Ongoing Evolution of the Hexachlorocyclohexane Catabolic Pathway from Comparative Genomics of Ten Sphingomonadaceae Strains.</title>
        <authorList>
            <person name="Pearce S.L."/>
            <person name="Oakeshott J.G."/>
            <person name="Pandey G."/>
        </authorList>
    </citation>
    <scope>NUCLEOTIDE SEQUENCE [LARGE SCALE GENOMIC DNA]</scope>
    <source>
        <strain evidence="3 4">LL02</strain>
    </source>
</reference>
<feature type="signal peptide" evidence="2">
    <location>
        <begin position="1"/>
        <end position="18"/>
    </location>
</feature>
<dbReference type="OrthoDB" id="7452412at2"/>
<evidence type="ECO:0000256" key="1">
    <source>
        <dbReference type="SAM" id="MobiDB-lite"/>
    </source>
</evidence>
<gene>
    <name evidence="3" type="ORF">V474_09930</name>
</gene>
<evidence type="ECO:0000256" key="2">
    <source>
        <dbReference type="SAM" id="SignalP"/>
    </source>
</evidence>
<accession>A0A0J7Y9P4</accession>
<dbReference type="Proteomes" id="UP000052268">
    <property type="component" value="Unassembled WGS sequence"/>
</dbReference>
<dbReference type="AlphaFoldDB" id="A0A0J7Y9P4"/>
<dbReference type="RefSeq" id="WP_059150266.1">
    <property type="nucleotide sequence ID" value="NZ_KQ130452.1"/>
</dbReference>
<feature type="region of interest" description="Disordered" evidence="1">
    <location>
        <begin position="66"/>
        <end position="85"/>
    </location>
</feature>
<name>A0A0J7Y9P4_9SPHN</name>
<sequence>MIRALLFVALAAPVAAIAAPVPAEEKVDKAAAPAAEKKVCRKIGETGSRMAKRFCLTPTQWQQVDANNSQSASTILNRNADQVQH</sequence>
<keyword evidence="4" id="KW-1185">Reference proteome</keyword>
<dbReference type="EMBL" id="JACU01000002">
    <property type="protein sequence ID" value="KMS60033.1"/>
    <property type="molecule type" value="Genomic_DNA"/>
</dbReference>
<proteinExistence type="predicted"/>
<keyword evidence="2" id="KW-0732">Signal</keyword>
<evidence type="ECO:0000313" key="3">
    <source>
        <dbReference type="EMBL" id="KMS60033.1"/>
    </source>
</evidence>
<dbReference type="PATRIC" id="fig|1114963.3.peg.890"/>
<feature type="chain" id="PRO_5005291989" evidence="2">
    <location>
        <begin position="19"/>
        <end position="85"/>
    </location>
</feature>
<comment type="caution">
    <text evidence="3">The sequence shown here is derived from an EMBL/GenBank/DDBJ whole genome shotgun (WGS) entry which is preliminary data.</text>
</comment>